<dbReference type="InterPro" id="IPR017441">
    <property type="entry name" value="Protein_kinase_ATP_BS"/>
</dbReference>
<accession>A0A8T8K3J5</accession>
<dbReference type="InterPro" id="IPR011009">
    <property type="entry name" value="Kinase-like_dom_sf"/>
</dbReference>
<dbReference type="Pfam" id="PF00069">
    <property type="entry name" value="Pkinase"/>
    <property type="match status" value="1"/>
</dbReference>
<dbReference type="PANTHER" id="PTHR24348">
    <property type="entry name" value="SERINE/THREONINE-PROTEIN KINASE UNC-51-RELATED"/>
    <property type="match status" value="1"/>
</dbReference>
<gene>
    <name evidence="3" type="ORF">HYG87_04630</name>
</gene>
<dbReference type="GO" id="GO:0005524">
    <property type="term" value="F:ATP binding"/>
    <property type="evidence" value="ECO:0007669"/>
    <property type="project" value="InterPro"/>
</dbReference>
<dbReference type="Gene3D" id="3.30.200.20">
    <property type="entry name" value="Phosphorylase Kinase, domain 1"/>
    <property type="match status" value="1"/>
</dbReference>
<keyword evidence="3" id="KW-0418">Kinase</keyword>
<dbReference type="InterPro" id="IPR025646">
    <property type="entry name" value="DUF4350"/>
</dbReference>
<dbReference type="Gene3D" id="3.40.50.880">
    <property type="match status" value="1"/>
</dbReference>
<feature type="transmembrane region" description="Helical" evidence="1">
    <location>
        <begin position="361"/>
        <end position="381"/>
    </location>
</feature>
<protein>
    <submittedName>
        <fullName evidence="3">Protein kinase</fullName>
    </submittedName>
</protein>
<keyword evidence="4" id="KW-1185">Reference proteome</keyword>
<feature type="transmembrane region" description="Helical" evidence="1">
    <location>
        <begin position="393"/>
        <end position="411"/>
    </location>
</feature>
<feature type="transmembrane region" description="Helical" evidence="1">
    <location>
        <begin position="323"/>
        <end position="349"/>
    </location>
</feature>
<keyword evidence="1" id="KW-1133">Transmembrane helix</keyword>
<dbReference type="GO" id="GO:0004674">
    <property type="term" value="F:protein serine/threonine kinase activity"/>
    <property type="evidence" value="ECO:0007669"/>
    <property type="project" value="InterPro"/>
</dbReference>
<dbReference type="PROSITE" id="PS00107">
    <property type="entry name" value="PROTEIN_KINASE_ATP"/>
    <property type="match status" value="1"/>
</dbReference>
<sequence length="733" mass="83434">MLVSLTTVGATREKTAVIFDETGPYYNMYTIFNIAPQGSSIFANLLETNGFYVSRLKNSPITYENLRKYDVLILMAPGRNYTADEIKSINQFVSSGGGLFLVADGWGVEDGNEDYAFNQIAHSFGLNYSPNQIIVDPKNNIAFQDFIKISDIKSSPLTADLKEIHYLQGPYIQNTGSSEVLAYSSSDSWGDWLSFTDQGYSMPNYKQDLNETSGPLPVISTLNYGKGRVVFFGAAKSLANFWIYRSDNWKLGVNSVSWLANQPPPTIYNESGLLSPFMADLEYYIMGFLIYTVILLGVLIFKLRSNSKDKALKRLKTIKNWKYNFLMGLNAAFLILGILIFIPSNIFLFDVSEMTIYDPNFGYFLLTSGILFVFLFSLILYNLYANLRIKVNYNYLIIFILLLGVGFTAILGDIFSFPMVTIFSGLGLFLILPFLFNLIINHIYGSEIIIKGKEFNRLEKLSFKSLPYELHSVYEESSFIGEGGFGRVFKAKKYDGQVVAIKIPKSFDKRSEKIFISEVSNWENLEHQNIVKLYDYKILPIPYLEMEYCKSSLFKGPKPVQEVVFIIYEVARGLNYAHRKNIIHGDIKNSNIMSCHDVYKISDWGLSKLHTDKSVTLSGVTPQYAAPEHLSREFGKADKRTDIYQLGIVFYEQLTGEFPFKGEISHIYDSILNTHPVPPSLINPEADIVEKIVLKCLSKNKNERYESIEALMEDLQDYYKPTTRTLETTLFDK</sequence>
<dbReference type="Pfam" id="PF14258">
    <property type="entry name" value="DUF4350"/>
    <property type="match status" value="1"/>
</dbReference>
<dbReference type="RefSeq" id="WP_211534053.1">
    <property type="nucleotide sequence ID" value="NZ_CP058560.1"/>
</dbReference>
<feature type="domain" description="Protein kinase" evidence="2">
    <location>
        <begin position="474"/>
        <end position="719"/>
    </location>
</feature>
<dbReference type="InterPro" id="IPR045269">
    <property type="entry name" value="Atg1-like"/>
</dbReference>
<dbReference type="Proteomes" id="UP000681041">
    <property type="component" value="Chromosome"/>
</dbReference>
<dbReference type="InterPro" id="IPR029062">
    <property type="entry name" value="Class_I_gatase-like"/>
</dbReference>
<dbReference type="AlphaFoldDB" id="A0A8T8K3J5"/>
<dbReference type="PROSITE" id="PS50011">
    <property type="entry name" value="PROTEIN_KINASE_DOM"/>
    <property type="match status" value="1"/>
</dbReference>
<evidence type="ECO:0000313" key="3">
    <source>
        <dbReference type="EMBL" id="QUH23106.1"/>
    </source>
</evidence>
<dbReference type="OrthoDB" id="41005at2157"/>
<evidence type="ECO:0000313" key="4">
    <source>
        <dbReference type="Proteomes" id="UP000681041"/>
    </source>
</evidence>
<dbReference type="Gene3D" id="1.10.510.10">
    <property type="entry name" value="Transferase(Phosphotransferase) domain 1"/>
    <property type="match status" value="1"/>
</dbReference>
<dbReference type="SMART" id="SM00220">
    <property type="entry name" value="S_TKc"/>
    <property type="match status" value="1"/>
</dbReference>
<evidence type="ECO:0000259" key="2">
    <source>
        <dbReference type="PROSITE" id="PS50011"/>
    </source>
</evidence>
<dbReference type="GO" id="GO:0005737">
    <property type="term" value="C:cytoplasm"/>
    <property type="evidence" value="ECO:0007669"/>
    <property type="project" value="TreeGrafter"/>
</dbReference>
<keyword evidence="3" id="KW-0808">Transferase</keyword>
<feature type="transmembrane region" description="Helical" evidence="1">
    <location>
        <begin position="417"/>
        <end position="440"/>
    </location>
</feature>
<dbReference type="InterPro" id="IPR000719">
    <property type="entry name" value="Prot_kinase_dom"/>
</dbReference>
<keyword evidence="1" id="KW-0812">Transmembrane</keyword>
<dbReference type="GeneID" id="64820025"/>
<dbReference type="CDD" id="cd14014">
    <property type="entry name" value="STKc_PknB_like"/>
    <property type="match status" value="1"/>
</dbReference>
<organism evidence="3 4">
    <name type="scientific">Methanobacterium alkalithermotolerans</name>
    <dbReference type="NCBI Taxonomy" id="2731220"/>
    <lineage>
        <taxon>Archaea</taxon>
        <taxon>Methanobacteriati</taxon>
        <taxon>Methanobacteriota</taxon>
        <taxon>Methanomada group</taxon>
        <taxon>Methanobacteria</taxon>
        <taxon>Methanobacteriales</taxon>
        <taxon>Methanobacteriaceae</taxon>
        <taxon>Methanobacterium</taxon>
    </lineage>
</organism>
<dbReference type="KEGG" id="meme:HYG87_04630"/>
<name>A0A8T8K3J5_9EURY</name>
<keyword evidence="1" id="KW-0472">Membrane</keyword>
<proteinExistence type="predicted"/>
<dbReference type="SUPFAM" id="SSF56112">
    <property type="entry name" value="Protein kinase-like (PK-like)"/>
    <property type="match status" value="1"/>
</dbReference>
<dbReference type="EMBL" id="CP058560">
    <property type="protein sequence ID" value="QUH23106.1"/>
    <property type="molecule type" value="Genomic_DNA"/>
</dbReference>
<evidence type="ECO:0000256" key="1">
    <source>
        <dbReference type="SAM" id="Phobius"/>
    </source>
</evidence>
<feature type="transmembrane region" description="Helical" evidence="1">
    <location>
        <begin position="283"/>
        <end position="303"/>
    </location>
</feature>
<dbReference type="SUPFAM" id="SSF52317">
    <property type="entry name" value="Class I glutamine amidotransferase-like"/>
    <property type="match status" value="1"/>
</dbReference>
<reference evidence="3" key="1">
    <citation type="submission" date="2020-07" db="EMBL/GenBank/DDBJ databases">
        <title>Methanobacterium. sp. MethCan genome.</title>
        <authorList>
            <person name="Postec A."/>
            <person name="Quemeneur M."/>
        </authorList>
    </citation>
    <scope>NUCLEOTIDE SEQUENCE</scope>
    <source>
        <strain evidence="3">MethCAN</strain>
    </source>
</reference>